<dbReference type="AlphaFoldDB" id="A0A085NBT4"/>
<evidence type="ECO:0000259" key="1">
    <source>
        <dbReference type="Pfam" id="PF18701"/>
    </source>
</evidence>
<dbReference type="EMBL" id="KL367519">
    <property type="protein sequence ID" value="KFD66930.1"/>
    <property type="molecule type" value="Genomic_DNA"/>
</dbReference>
<dbReference type="PANTHER" id="PTHR33327">
    <property type="entry name" value="ENDONUCLEASE"/>
    <property type="match status" value="1"/>
</dbReference>
<sequence length="156" mass="17613">MSSRKKWRTVEAPPRVRDLVLIEEENVPRSRWRMGLIEELFPSKDDRPYDILKEQLIKRTTASEQRRLQLLLSADDLGDRKPSHLLRRMQQLLGSSARSVDDALFHGLFLQCLPSSVRMILASSSETVNVQSLAEIADKILEATPAGGQATLCCCP</sequence>
<evidence type="ECO:0000313" key="2">
    <source>
        <dbReference type="EMBL" id="KFD66930.1"/>
    </source>
</evidence>
<dbReference type="PANTHER" id="PTHR33327:SF3">
    <property type="entry name" value="RNA-DIRECTED DNA POLYMERASE"/>
    <property type="match status" value="1"/>
</dbReference>
<protein>
    <recommendedName>
        <fullName evidence="1">DUF5641 domain-containing protein</fullName>
    </recommendedName>
</protein>
<reference evidence="2" key="1">
    <citation type="journal article" date="2014" name="Nat. Genet.">
        <title>Genome and transcriptome of the porcine whipworm Trichuris suis.</title>
        <authorList>
            <person name="Jex A.R."/>
            <person name="Nejsum P."/>
            <person name="Schwarz E.M."/>
            <person name="Hu L."/>
            <person name="Young N.D."/>
            <person name="Hall R.S."/>
            <person name="Korhonen P.K."/>
            <person name="Liao S."/>
            <person name="Thamsborg S."/>
            <person name="Xia J."/>
            <person name="Xu P."/>
            <person name="Wang S."/>
            <person name="Scheerlinck J.P."/>
            <person name="Hofmann A."/>
            <person name="Sternberg P.W."/>
            <person name="Wang J."/>
            <person name="Gasser R.B."/>
        </authorList>
    </citation>
    <scope>NUCLEOTIDE SEQUENCE [LARGE SCALE GENOMIC DNA]</scope>
    <source>
        <strain evidence="2">DCEP-RM93F</strain>
    </source>
</reference>
<dbReference type="InterPro" id="IPR040676">
    <property type="entry name" value="DUF5641"/>
</dbReference>
<gene>
    <name evidence="2" type="ORF">M514_20796</name>
</gene>
<feature type="domain" description="DUF5641" evidence="1">
    <location>
        <begin position="2"/>
        <end position="47"/>
    </location>
</feature>
<organism evidence="2">
    <name type="scientific">Trichuris suis</name>
    <name type="common">pig whipworm</name>
    <dbReference type="NCBI Taxonomy" id="68888"/>
    <lineage>
        <taxon>Eukaryota</taxon>
        <taxon>Metazoa</taxon>
        <taxon>Ecdysozoa</taxon>
        <taxon>Nematoda</taxon>
        <taxon>Enoplea</taxon>
        <taxon>Dorylaimia</taxon>
        <taxon>Trichinellida</taxon>
        <taxon>Trichuridae</taxon>
        <taxon>Trichuris</taxon>
    </lineage>
</organism>
<accession>A0A085NBT4</accession>
<dbReference type="Proteomes" id="UP000030758">
    <property type="component" value="Unassembled WGS sequence"/>
</dbReference>
<name>A0A085NBT4_9BILA</name>
<dbReference type="Pfam" id="PF18701">
    <property type="entry name" value="DUF5641"/>
    <property type="match status" value="1"/>
</dbReference>
<proteinExistence type="predicted"/>